<dbReference type="CDD" id="cd00495">
    <property type="entry name" value="Ribosomal_L25_TL5_CTC"/>
    <property type="match status" value="1"/>
</dbReference>
<evidence type="ECO:0000259" key="8">
    <source>
        <dbReference type="Pfam" id="PF14693"/>
    </source>
</evidence>
<keyword evidence="1 5" id="KW-0699">rRNA-binding</keyword>
<dbReference type="Pfam" id="PF14693">
    <property type="entry name" value="Ribosomal_TL5_C"/>
    <property type="match status" value="1"/>
</dbReference>
<comment type="caution">
    <text evidence="9">The sequence shown here is derived from an EMBL/GenBank/DDBJ whole genome shotgun (WGS) entry which is preliminary data.</text>
</comment>
<comment type="similarity">
    <text evidence="5">Belongs to the bacterial ribosomal protein bL25 family. CTC subfamily.</text>
</comment>
<evidence type="ECO:0000259" key="7">
    <source>
        <dbReference type="Pfam" id="PF01386"/>
    </source>
</evidence>
<dbReference type="GO" id="GO:0003735">
    <property type="term" value="F:structural constituent of ribosome"/>
    <property type="evidence" value="ECO:0007669"/>
    <property type="project" value="InterPro"/>
</dbReference>
<dbReference type="InterPro" id="IPR037121">
    <property type="entry name" value="Ribosomal_bL25_C"/>
</dbReference>
<keyword evidence="3 5" id="KW-0689">Ribosomal protein</keyword>
<dbReference type="Proteomes" id="UP000092651">
    <property type="component" value="Unassembled WGS sequence"/>
</dbReference>
<dbReference type="InterPro" id="IPR020930">
    <property type="entry name" value="Ribosomal_uL5_bac-type"/>
</dbReference>
<dbReference type="InterPro" id="IPR020056">
    <property type="entry name" value="Rbsml_bL25/Gln-tRNA_synth_N"/>
</dbReference>
<feature type="compositionally biased region" description="Acidic residues" evidence="6">
    <location>
        <begin position="190"/>
        <end position="200"/>
    </location>
</feature>
<dbReference type="InterPro" id="IPR029751">
    <property type="entry name" value="Ribosomal_L25_dom"/>
</dbReference>
<comment type="subunit">
    <text evidence="5">Part of the 50S ribosomal subunit; part of the 5S rRNA/L5/L18/L25 subcomplex. Contacts the 5S rRNA. Binds to the 5S rRNA independently of L5 and L18.</text>
</comment>
<feature type="region of interest" description="Disordered" evidence="6">
    <location>
        <begin position="184"/>
        <end position="217"/>
    </location>
</feature>
<dbReference type="GO" id="GO:0022625">
    <property type="term" value="C:cytosolic large ribosomal subunit"/>
    <property type="evidence" value="ECO:0007669"/>
    <property type="project" value="TreeGrafter"/>
</dbReference>
<dbReference type="InterPro" id="IPR020057">
    <property type="entry name" value="Ribosomal_bL25_b-dom"/>
</dbReference>
<dbReference type="GO" id="GO:0008097">
    <property type="term" value="F:5S rRNA binding"/>
    <property type="evidence" value="ECO:0007669"/>
    <property type="project" value="InterPro"/>
</dbReference>
<evidence type="ECO:0000256" key="1">
    <source>
        <dbReference type="ARBA" id="ARBA00022730"/>
    </source>
</evidence>
<evidence type="ECO:0000313" key="10">
    <source>
        <dbReference type="Proteomes" id="UP000092651"/>
    </source>
</evidence>
<gene>
    <name evidence="5" type="primary">rplY</name>
    <name evidence="5" type="synonym">ctc</name>
    <name evidence="9" type="ORF">BBI01_15330</name>
</gene>
<keyword evidence="4 5" id="KW-0687">Ribonucleoprotein</keyword>
<accession>A0A1B8ZDA1</accession>
<evidence type="ECO:0000256" key="6">
    <source>
        <dbReference type="SAM" id="MobiDB-lite"/>
    </source>
</evidence>
<dbReference type="GO" id="GO:0006412">
    <property type="term" value="P:translation"/>
    <property type="evidence" value="ECO:0007669"/>
    <property type="project" value="UniProtKB-UniRule"/>
</dbReference>
<keyword evidence="10" id="KW-1185">Reference proteome</keyword>
<evidence type="ECO:0000256" key="5">
    <source>
        <dbReference type="HAMAP-Rule" id="MF_01334"/>
    </source>
</evidence>
<dbReference type="InterPro" id="IPR001021">
    <property type="entry name" value="Ribosomal_bL25_long"/>
</dbReference>
<feature type="domain" description="Large ribosomal subunit protein bL25 beta" evidence="8">
    <location>
        <begin position="99"/>
        <end position="179"/>
    </location>
</feature>
<dbReference type="Pfam" id="PF01386">
    <property type="entry name" value="Ribosomal_L25p"/>
    <property type="match status" value="1"/>
</dbReference>
<dbReference type="EMBL" id="MAYH01000045">
    <property type="protein sequence ID" value="OCA69506.1"/>
    <property type="molecule type" value="Genomic_DNA"/>
</dbReference>
<dbReference type="HAMAP" id="MF_01334">
    <property type="entry name" value="Ribosomal_bL25_CTC"/>
    <property type="match status" value="1"/>
</dbReference>
<keyword evidence="2 5" id="KW-0694">RNA-binding</keyword>
<dbReference type="Gene3D" id="2.40.240.10">
    <property type="entry name" value="Ribosomal Protein L25, Chain P"/>
    <property type="match status" value="1"/>
</dbReference>
<evidence type="ECO:0000313" key="9">
    <source>
        <dbReference type="EMBL" id="OCA69506.1"/>
    </source>
</evidence>
<dbReference type="RefSeq" id="WP_065395691.1">
    <property type="nucleotide sequence ID" value="NZ_JBOFOB010000353.1"/>
</dbReference>
<evidence type="ECO:0000256" key="2">
    <source>
        <dbReference type="ARBA" id="ARBA00022884"/>
    </source>
</evidence>
<evidence type="ECO:0000256" key="3">
    <source>
        <dbReference type="ARBA" id="ARBA00022980"/>
    </source>
</evidence>
<dbReference type="OrthoDB" id="9786489at2"/>
<feature type="domain" description="Large ribosomal subunit protein bL25 L25" evidence="7">
    <location>
        <begin position="6"/>
        <end position="90"/>
    </location>
</feature>
<dbReference type="Gene3D" id="2.170.120.20">
    <property type="entry name" value="Ribosomal protein L25, beta domain"/>
    <property type="match status" value="1"/>
</dbReference>
<protein>
    <recommendedName>
        <fullName evidence="5">Large ribosomal subunit protein bL25</fullName>
    </recommendedName>
    <alternativeName>
        <fullName evidence="5">General stress protein CTC</fullName>
    </alternativeName>
</protein>
<dbReference type="InterPro" id="IPR011035">
    <property type="entry name" value="Ribosomal_bL25/Gln-tRNA_synth"/>
</dbReference>
<evidence type="ECO:0000256" key="4">
    <source>
        <dbReference type="ARBA" id="ARBA00023274"/>
    </source>
</evidence>
<proteinExistence type="inferred from homology"/>
<name>A0A1B8ZDA1_9FLAO</name>
<dbReference type="SUPFAM" id="SSF50715">
    <property type="entry name" value="Ribosomal protein L25-like"/>
    <property type="match status" value="1"/>
</dbReference>
<dbReference type="NCBIfam" id="TIGR00731">
    <property type="entry name" value="bL25_bact_ctc"/>
    <property type="match status" value="1"/>
</dbReference>
<organism evidence="9 10">
    <name type="scientific">Chryseobacterium artocarpi</name>
    <dbReference type="NCBI Taxonomy" id="1414727"/>
    <lineage>
        <taxon>Bacteria</taxon>
        <taxon>Pseudomonadati</taxon>
        <taxon>Bacteroidota</taxon>
        <taxon>Flavobacteriia</taxon>
        <taxon>Flavobacteriales</taxon>
        <taxon>Weeksellaceae</taxon>
        <taxon>Chryseobacterium group</taxon>
        <taxon>Chryseobacterium</taxon>
    </lineage>
</organism>
<dbReference type="PANTHER" id="PTHR33284">
    <property type="entry name" value="RIBOSOMAL PROTEIN L25/GLN-TRNA SYNTHETASE, ANTI-CODON-BINDING DOMAIN-CONTAINING PROTEIN"/>
    <property type="match status" value="1"/>
</dbReference>
<dbReference type="NCBIfam" id="NF004132">
    <property type="entry name" value="PRK05618.2-2"/>
    <property type="match status" value="1"/>
</dbReference>
<dbReference type="PANTHER" id="PTHR33284:SF1">
    <property type="entry name" value="RIBOSOMAL PROTEIN L25_GLN-TRNA SYNTHETASE, ANTI-CODON-BINDING DOMAIN-CONTAINING PROTEIN"/>
    <property type="match status" value="1"/>
</dbReference>
<reference evidence="9 10" key="1">
    <citation type="submission" date="2016-07" db="EMBL/GenBank/DDBJ databases">
        <authorList>
            <person name="Jeong J.-J."/>
            <person name="Kim D.W."/>
            <person name="Sang M.K."/>
            <person name="Choi I.-G."/>
            <person name="Kim K.D."/>
        </authorList>
    </citation>
    <scope>NUCLEOTIDE SEQUENCE [LARGE SCALE GENOMIC DNA]</scope>
    <source>
        <strain evidence="9 10">UTM-3</strain>
    </source>
</reference>
<dbReference type="AlphaFoldDB" id="A0A1B8ZDA1"/>
<comment type="function">
    <text evidence="5">This is one of the proteins that binds to the 5S RNA in the ribosome where it forms part of the central protuberance.</text>
</comment>
<sequence length="217" mass="23581">MKSITIQGTKRESVGKKSTKALRDAELVPCVVYGGETPLNFSAEEKAFKGLVYTPEAHTVSIEIDGETIPAVLQDIQFHPITDKILHIDFYQLSDDKPVVMEVPVRITGRSKGVVAGGVLRQSFRKLKVKAIPANLPDEIVVDVTPLRIGNKLYVGGIKTEGYSFMHPDNAVVVAVKMSRNAMKGGAAAMDDEDEEEAEEVATQSPDVPTTEEKSAE</sequence>